<evidence type="ECO:0000313" key="3">
    <source>
        <dbReference type="Proteomes" id="UP000000379"/>
    </source>
</evidence>
<dbReference type="STRING" id="649638.Trad_1228"/>
<dbReference type="EMBL" id="CP002049">
    <property type="protein sequence ID" value="ADI14351.1"/>
    <property type="molecule type" value="Genomic_DNA"/>
</dbReference>
<dbReference type="HOGENOM" id="CLU_066438_1_0_0"/>
<dbReference type="GO" id="GO:0008880">
    <property type="term" value="F:glucuronate isomerase activity"/>
    <property type="evidence" value="ECO:0007669"/>
    <property type="project" value="InterPro"/>
</dbReference>
<gene>
    <name evidence="2" type="ordered locus">Trad_1228</name>
</gene>
<proteinExistence type="predicted"/>
<dbReference type="AlphaFoldDB" id="D7CWF2"/>
<dbReference type="Proteomes" id="UP000000379">
    <property type="component" value="Chromosome"/>
</dbReference>
<reference evidence="3" key="1">
    <citation type="submission" date="2010-05" db="EMBL/GenBank/DDBJ databases">
        <title>The complete genome of Truepera radiovictris DSM 17093.</title>
        <authorList>
            <consortium name="US DOE Joint Genome Institute (JGI-PGF)"/>
            <person name="Lucas S."/>
            <person name="Copeland A."/>
            <person name="Lapidus A."/>
            <person name="Glavina del Rio T."/>
            <person name="Dalin E."/>
            <person name="Tice H."/>
            <person name="Bruce D."/>
            <person name="Goodwin L."/>
            <person name="Pitluck S."/>
            <person name="Kyrpides N."/>
            <person name="Mavromatis K."/>
            <person name="Ovchinnikova G."/>
            <person name="Munk A.C."/>
            <person name="Detter J.C."/>
            <person name="Han C."/>
            <person name="Tapia R."/>
            <person name="Land M."/>
            <person name="Hauser L."/>
            <person name="Markowitz V."/>
            <person name="Cheng J.-F."/>
            <person name="Hugenholtz P."/>
            <person name="Woyke T."/>
            <person name="Wu D."/>
            <person name="Tindall B."/>
            <person name="Pomrenke H.G."/>
            <person name="Brambilla E."/>
            <person name="Klenk H.-P."/>
            <person name="Eisen J.A."/>
        </authorList>
    </citation>
    <scope>NUCLEOTIDE SEQUENCE [LARGE SCALE GENOMIC DNA]</scope>
    <source>
        <strain evidence="3">DSM 17093 / CIP 108686 / LMG 22925 / RQ-24</strain>
    </source>
</reference>
<dbReference type="RefSeq" id="WP_013177721.1">
    <property type="nucleotide sequence ID" value="NC_014221.1"/>
</dbReference>
<dbReference type="NCBIfam" id="TIGR04378">
    <property type="entry name" value="myo_inos_iolB"/>
    <property type="match status" value="1"/>
</dbReference>
<accession>D7CWF2</accession>
<dbReference type="InterPro" id="IPR011051">
    <property type="entry name" value="RmlC_Cupin_sf"/>
</dbReference>
<name>D7CWF2_TRURR</name>
<sequence>MEHLIHAQNAPVQTDITPERAGWRMLGFRVHTLSKGEAFATPRDGNERCLVFLGGDAEVAVGGDVWRLEGRRSVFAGLPYSVYLPPGERCEVRARSRVEVAVGAAPADGKLPPRLITPGDVTVEMRGGHNVTRQISHILDPGDAEHLLCVEVYTPSGNWSSYPPHKHDVQNPPEEVDLEEVYYYRLHPEDGWAVQRLYTDDRSLDERLLVGHGDTVLVRCGYHPVVTTPGYDLYYLNFLAGETPSWAAKDEPNLAWVRDAWEGAPDRMRLPLQGTGR</sequence>
<dbReference type="InterPro" id="IPR021120">
    <property type="entry name" value="KduI/IolB_isomerase"/>
</dbReference>
<dbReference type="OrthoDB" id="6121073at2"/>
<keyword evidence="3" id="KW-1185">Reference proteome</keyword>
<protein>
    <submittedName>
        <fullName evidence="2">Myo-inositol catabolism IolB domain protein</fullName>
    </submittedName>
</protein>
<evidence type="ECO:0000256" key="1">
    <source>
        <dbReference type="ARBA" id="ARBA00023235"/>
    </source>
</evidence>
<dbReference type="PIRSF" id="PIRSF036628">
    <property type="entry name" value="IolB"/>
    <property type="match status" value="1"/>
</dbReference>
<dbReference type="InterPro" id="IPR014710">
    <property type="entry name" value="RmlC-like_jellyroll"/>
</dbReference>
<dbReference type="KEGG" id="tra:Trad_1228"/>
<dbReference type="eggNOG" id="COG3718">
    <property type="taxonomic scope" value="Bacteria"/>
</dbReference>
<dbReference type="PANTHER" id="PTHR39193:SF1">
    <property type="entry name" value="5-DEOXY-GLUCURONATE ISOMERASE"/>
    <property type="match status" value="1"/>
</dbReference>
<keyword evidence="1" id="KW-0413">Isomerase</keyword>
<organism evidence="2 3">
    <name type="scientific">Truepera radiovictrix (strain DSM 17093 / CIP 108686 / LMG 22925 / RQ-24)</name>
    <dbReference type="NCBI Taxonomy" id="649638"/>
    <lineage>
        <taxon>Bacteria</taxon>
        <taxon>Thermotogati</taxon>
        <taxon>Deinococcota</taxon>
        <taxon>Deinococci</taxon>
        <taxon>Trueperales</taxon>
        <taxon>Trueperaceae</taxon>
        <taxon>Truepera</taxon>
    </lineage>
</organism>
<dbReference type="PANTHER" id="PTHR39193">
    <property type="entry name" value="5-DEOXY-GLUCURONATE ISOMERASE"/>
    <property type="match status" value="1"/>
</dbReference>
<dbReference type="InterPro" id="IPR024203">
    <property type="entry name" value="Deoxy-glucuronate_isom_IolB"/>
</dbReference>
<reference evidence="2 3" key="2">
    <citation type="journal article" date="2011" name="Stand. Genomic Sci.">
        <title>Complete genome sequence of Truepera radiovictrix type strain (RQ-24).</title>
        <authorList>
            <person name="Ivanova N."/>
            <person name="Rohde C."/>
            <person name="Munk C."/>
            <person name="Nolan M."/>
            <person name="Lucas S."/>
            <person name="Del Rio T.G."/>
            <person name="Tice H."/>
            <person name="Deshpande S."/>
            <person name="Cheng J.F."/>
            <person name="Tapia R."/>
            <person name="Han C."/>
            <person name="Goodwin L."/>
            <person name="Pitluck S."/>
            <person name="Liolios K."/>
            <person name="Mavromatis K."/>
            <person name="Mikhailova N."/>
            <person name="Pati A."/>
            <person name="Chen A."/>
            <person name="Palaniappan K."/>
            <person name="Land M."/>
            <person name="Hauser L."/>
            <person name="Chang Y.J."/>
            <person name="Jeffries C.D."/>
            <person name="Brambilla E."/>
            <person name="Rohde M."/>
            <person name="Goker M."/>
            <person name="Tindall B.J."/>
            <person name="Woyke T."/>
            <person name="Bristow J."/>
            <person name="Eisen J.A."/>
            <person name="Markowitz V."/>
            <person name="Hugenholtz P."/>
            <person name="Kyrpides N.C."/>
            <person name="Klenk H.P."/>
            <person name="Lapidus A."/>
        </authorList>
    </citation>
    <scope>NUCLEOTIDE SEQUENCE [LARGE SCALE GENOMIC DNA]</scope>
    <source>
        <strain evidence="3">DSM 17093 / CIP 108686 / LMG 22925 / RQ-24</strain>
    </source>
</reference>
<dbReference type="Pfam" id="PF04962">
    <property type="entry name" value="KduI"/>
    <property type="match status" value="1"/>
</dbReference>
<dbReference type="Gene3D" id="2.60.120.10">
    <property type="entry name" value="Jelly Rolls"/>
    <property type="match status" value="2"/>
</dbReference>
<evidence type="ECO:0000313" key="2">
    <source>
        <dbReference type="EMBL" id="ADI14351.1"/>
    </source>
</evidence>
<dbReference type="GO" id="GO:0019310">
    <property type="term" value="P:inositol catabolic process"/>
    <property type="evidence" value="ECO:0007669"/>
    <property type="project" value="InterPro"/>
</dbReference>
<dbReference type="SUPFAM" id="SSF51182">
    <property type="entry name" value="RmlC-like cupins"/>
    <property type="match status" value="1"/>
</dbReference>